<feature type="region of interest" description="Disordered" evidence="1">
    <location>
        <begin position="1"/>
        <end position="32"/>
    </location>
</feature>
<proteinExistence type="predicted"/>
<evidence type="ECO:0000256" key="1">
    <source>
        <dbReference type="SAM" id="MobiDB-lite"/>
    </source>
</evidence>
<keyword evidence="2" id="KW-0812">Transmembrane</keyword>
<sequence>MANTHLTDIRIDSSSPASHMGGDGWRPAGGAESNEINQLQGERISDVAIGETQGSARKDKEVSLPLWLSKITEENTESENNRTEEPCIPKVPVNLKKINEECYSPLAVSIGPYHYSDREAKLKQVERLKVPMMFKFVKNGGKTIKDLYLEVNEELQKARGCYCKSITEHFNEEEFNKMMFIDGCFILQFIHCLNRENEELKMSDQQIFHVKRDLLLLENQLPFAVLHSLRTKRYANPSDSNEIINNFISLHIRSSGKPIPKWIRVALTALGLVMTPIILPLYFVITCCCVCLWYCLRNHWATHLLREQSVSLDWSPPPPREEKSGTRDDEPQPAHPPPTRKEKSGKRDDERQPAHLLELLYYKSMYHYSKSNHKKAEKGSRGHCLYYSAKSLRKVGILFWPRWTGAITDVKFKSSIFSGTLKVPPIIIDESTKSLLLNLVAYETSAALDQLWVSSYICFMDSLIDDAKDVEELRSNGIIINYLGADQKVANLFNDMGKSVTHDTDAYNDIKIKINKQCESTVKRWVYEWKVTYFSNPWTFITVLAASFGLVLTATQTYYTRYPPA</sequence>
<dbReference type="PANTHER" id="PTHR31170">
    <property type="entry name" value="BNAC04G53230D PROTEIN"/>
    <property type="match status" value="1"/>
</dbReference>
<keyword evidence="2" id="KW-1133">Transmembrane helix</keyword>
<dbReference type="InterPro" id="IPR004158">
    <property type="entry name" value="DUF247_pln"/>
</dbReference>
<dbReference type="PANTHER" id="PTHR31170:SF25">
    <property type="entry name" value="BNAA09G04570D PROTEIN"/>
    <property type="match status" value="1"/>
</dbReference>
<keyword evidence="2" id="KW-0472">Membrane</keyword>
<dbReference type="Pfam" id="PF03140">
    <property type="entry name" value="DUF247"/>
    <property type="match status" value="2"/>
</dbReference>
<feature type="transmembrane region" description="Helical" evidence="2">
    <location>
        <begin position="538"/>
        <end position="559"/>
    </location>
</feature>
<feature type="compositionally biased region" description="Polar residues" evidence="1">
    <location>
        <begin position="1"/>
        <end position="17"/>
    </location>
</feature>
<feature type="region of interest" description="Disordered" evidence="1">
    <location>
        <begin position="311"/>
        <end position="350"/>
    </location>
</feature>
<name>A0A6M2F4X1_9ROSI</name>
<feature type="transmembrane region" description="Helical" evidence="2">
    <location>
        <begin position="265"/>
        <end position="296"/>
    </location>
</feature>
<dbReference type="AlphaFoldDB" id="A0A6M2F4X1"/>
<accession>A0A6M2F4X1</accession>
<dbReference type="EMBL" id="GILB01010933">
    <property type="protein sequence ID" value="NUU91266.1"/>
    <property type="molecule type" value="Transcribed_RNA"/>
</dbReference>
<reference evidence="3" key="1">
    <citation type="submission" date="2020-03" db="EMBL/GenBank/DDBJ databases">
        <authorList>
            <person name="Zhang R."/>
        </authorList>
    </citation>
    <scope>NUCLEOTIDE SEQUENCE</scope>
</reference>
<evidence type="ECO:0000313" key="3">
    <source>
        <dbReference type="EMBL" id="NUU91266.1"/>
    </source>
</evidence>
<organism evidence="3">
    <name type="scientific">Populus davidiana</name>
    <dbReference type="NCBI Taxonomy" id="266767"/>
    <lineage>
        <taxon>Eukaryota</taxon>
        <taxon>Viridiplantae</taxon>
        <taxon>Streptophyta</taxon>
        <taxon>Embryophyta</taxon>
        <taxon>Tracheophyta</taxon>
        <taxon>Spermatophyta</taxon>
        <taxon>Magnoliopsida</taxon>
        <taxon>eudicotyledons</taxon>
        <taxon>Gunneridae</taxon>
        <taxon>Pentapetalae</taxon>
        <taxon>rosids</taxon>
        <taxon>fabids</taxon>
        <taxon>Malpighiales</taxon>
        <taxon>Salicaceae</taxon>
        <taxon>Saliceae</taxon>
        <taxon>Populus</taxon>
    </lineage>
</organism>
<protein>
    <submittedName>
        <fullName evidence="3">Uncharacterized protein</fullName>
    </submittedName>
</protein>
<feature type="compositionally biased region" description="Basic and acidic residues" evidence="1">
    <location>
        <begin position="319"/>
        <end position="332"/>
    </location>
</feature>
<evidence type="ECO:0000256" key="2">
    <source>
        <dbReference type="SAM" id="Phobius"/>
    </source>
</evidence>
<feature type="compositionally biased region" description="Basic and acidic residues" evidence="1">
    <location>
        <begin position="339"/>
        <end position="350"/>
    </location>
</feature>